<feature type="signal peptide" evidence="1">
    <location>
        <begin position="1"/>
        <end position="29"/>
    </location>
</feature>
<dbReference type="AlphaFoldDB" id="A0A656HFD3"/>
<gene>
    <name evidence="2" type="ORF">Thini_2530</name>
</gene>
<keyword evidence="3" id="KW-1185">Reference proteome</keyword>
<sequence length="115" mass="12757" precursor="true">MPISSVFNTTHYRLALVTASLLLSQAAMAGDPVVFSLKNGAATPLYELYMSPPQIDDWEENVITVEVLQPNETITITVDDGREDCLYDIKAVFEDGDEVEHDSVHICDGESYVVY</sequence>
<dbReference type="RefSeq" id="WP_002708985.1">
    <property type="nucleotide sequence ID" value="NZ_JH651384.1"/>
</dbReference>
<dbReference type="EMBL" id="JH651384">
    <property type="protein sequence ID" value="EIJ35073.1"/>
    <property type="molecule type" value="Genomic_DNA"/>
</dbReference>
<evidence type="ECO:0000313" key="3">
    <source>
        <dbReference type="Proteomes" id="UP000005317"/>
    </source>
</evidence>
<dbReference type="Proteomes" id="UP000005317">
    <property type="component" value="Unassembled WGS sequence"/>
</dbReference>
<keyword evidence="1" id="KW-0732">Signal</keyword>
<feature type="chain" id="PRO_5024935509" evidence="1">
    <location>
        <begin position="30"/>
        <end position="115"/>
    </location>
</feature>
<name>A0A656HFD3_THINJ</name>
<accession>A0A656HFD3</accession>
<proteinExistence type="predicted"/>
<organism evidence="2 3">
    <name type="scientific">Thiothrix nivea (strain ATCC 35100 / DSM 5205 / JP2)</name>
    <dbReference type="NCBI Taxonomy" id="870187"/>
    <lineage>
        <taxon>Bacteria</taxon>
        <taxon>Pseudomonadati</taxon>
        <taxon>Pseudomonadota</taxon>
        <taxon>Gammaproteobacteria</taxon>
        <taxon>Thiotrichales</taxon>
        <taxon>Thiotrichaceae</taxon>
        <taxon>Thiothrix</taxon>
    </lineage>
</organism>
<dbReference type="OrthoDB" id="4736977at2"/>
<protein>
    <submittedName>
        <fullName evidence="2">Uncharacterized protein</fullName>
    </submittedName>
</protein>
<evidence type="ECO:0000256" key="1">
    <source>
        <dbReference type="SAM" id="SignalP"/>
    </source>
</evidence>
<evidence type="ECO:0000313" key="2">
    <source>
        <dbReference type="EMBL" id="EIJ35073.1"/>
    </source>
</evidence>
<reference evidence="3" key="1">
    <citation type="journal article" date="2011" name="Stand. Genomic Sci.">
        <title>Genome sequence of the filamentous, gliding Thiothrix nivea neotype strain (JP2(T)).</title>
        <authorList>
            <person name="Lapidus A."/>
            <person name="Nolan M."/>
            <person name="Lucas S."/>
            <person name="Glavina Del Rio T."/>
            <person name="Tice H."/>
            <person name="Cheng J.F."/>
            <person name="Tapia R."/>
            <person name="Han C."/>
            <person name="Goodwin L."/>
            <person name="Pitluck S."/>
            <person name="Liolios K."/>
            <person name="Pagani I."/>
            <person name="Ivanova N."/>
            <person name="Huntemann M."/>
            <person name="Mavromatis K."/>
            <person name="Mikhailova N."/>
            <person name="Pati A."/>
            <person name="Chen A."/>
            <person name="Palaniappan K."/>
            <person name="Land M."/>
            <person name="Brambilla E.M."/>
            <person name="Rohde M."/>
            <person name="Abt B."/>
            <person name="Verbarg S."/>
            <person name="Goker M."/>
            <person name="Bristow J."/>
            <person name="Eisen J.A."/>
            <person name="Markowitz V."/>
            <person name="Hugenholtz P."/>
            <person name="Kyrpides N.C."/>
            <person name="Klenk H.P."/>
            <person name="Woyke T."/>
        </authorList>
    </citation>
    <scope>NUCLEOTIDE SEQUENCE [LARGE SCALE GENOMIC DNA]</scope>
    <source>
        <strain evidence="3">ATCC 35100 / DSM 5205 / JP2</strain>
    </source>
</reference>